<dbReference type="InterPro" id="IPR052514">
    <property type="entry name" value="SAM-dependent_MTase"/>
</dbReference>
<organism evidence="3 4">
    <name type="scientific">Roseomonas fluvialis</name>
    <dbReference type="NCBI Taxonomy" id="1750527"/>
    <lineage>
        <taxon>Bacteria</taxon>
        <taxon>Pseudomonadati</taxon>
        <taxon>Pseudomonadota</taxon>
        <taxon>Alphaproteobacteria</taxon>
        <taxon>Acetobacterales</taxon>
        <taxon>Roseomonadaceae</taxon>
        <taxon>Roseomonas</taxon>
    </lineage>
</organism>
<dbReference type="PANTHER" id="PTHR34203">
    <property type="entry name" value="METHYLTRANSFERASE, FKBM FAMILY PROTEIN"/>
    <property type="match status" value="1"/>
</dbReference>
<evidence type="ECO:0000256" key="1">
    <source>
        <dbReference type="SAM" id="Coils"/>
    </source>
</evidence>
<feature type="coiled-coil region" evidence="1">
    <location>
        <begin position="18"/>
        <end position="45"/>
    </location>
</feature>
<evidence type="ECO:0000313" key="3">
    <source>
        <dbReference type="EMBL" id="BDG73885.1"/>
    </source>
</evidence>
<dbReference type="InterPro" id="IPR006342">
    <property type="entry name" value="FkbM_mtfrase"/>
</dbReference>
<evidence type="ECO:0000313" key="4">
    <source>
        <dbReference type="Proteomes" id="UP000831327"/>
    </source>
</evidence>
<accession>A0ABM8HZK4</accession>
<keyword evidence="4" id="KW-1185">Reference proteome</keyword>
<protein>
    <recommendedName>
        <fullName evidence="2">Methyltransferase FkbM domain-containing protein</fullName>
    </recommendedName>
</protein>
<dbReference type="NCBIfam" id="TIGR01444">
    <property type="entry name" value="fkbM_fam"/>
    <property type="match status" value="1"/>
</dbReference>
<sequence length="334" mass="37462">MDDMTAGTDPAPSIGQRLSSIESRIDVLQAELRQANATIQRLAAAGDAVLPYVTVAQMRDMGDRVMAEGMMRARCMNVQVDATTILCRMLGRYKMYLDRRDVGFAPHLMFEGFWEYWLTEFIWRNVKPGQVALDVGANHGYYAVLMADLVGHEGVVHAFEPNPRMVQLLRQTAALNGFWQTVQVHPVALAAASGRPMLFFATEAEPKNGRLLHEAEAAAAMRHDSSSNVYEVQVRSLDDAMPGRVDFVKIDVEGAEELVWRGMQQMIGRNPDIKVVMEFNPGRCRQAAETLREIADLFPLREIGFDGQVHPCTIEDILPRREDALLYLSRVDPD</sequence>
<dbReference type="RefSeq" id="WP_244408095.1">
    <property type="nucleotide sequence ID" value="NZ_AP025637.1"/>
</dbReference>
<evidence type="ECO:0000259" key="2">
    <source>
        <dbReference type="Pfam" id="PF05050"/>
    </source>
</evidence>
<dbReference type="InterPro" id="IPR029063">
    <property type="entry name" value="SAM-dependent_MTases_sf"/>
</dbReference>
<feature type="domain" description="Methyltransferase FkbM" evidence="2">
    <location>
        <begin position="134"/>
        <end position="302"/>
    </location>
</feature>
<dbReference type="Gene3D" id="3.40.50.150">
    <property type="entry name" value="Vaccinia Virus protein VP39"/>
    <property type="match status" value="1"/>
</dbReference>
<keyword evidence="1" id="KW-0175">Coiled coil</keyword>
<dbReference type="SUPFAM" id="SSF53335">
    <property type="entry name" value="S-adenosyl-L-methionine-dependent methyltransferases"/>
    <property type="match status" value="1"/>
</dbReference>
<proteinExistence type="predicted"/>
<dbReference type="Proteomes" id="UP000831327">
    <property type="component" value="Chromosome"/>
</dbReference>
<dbReference type="PANTHER" id="PTHR34203:SF15">
    <property type="entry name" value="SLL1173 PROTEIN"/>
    <property type="match status" value="1"/>
</dbReference>
<gene>
    <name evidence="3" type="ORF">Rmf_38140</name>
</gene>
<name>A0ABM8HZK4_9PROT</name>
<dbReference type="EMBL" id="AP025637">
    <property type="protein sequence ID" value="BDG73885.1"/>
    <property type="molecule type" value="Genomic_DNA"/>
</dbReference>
<reference evidence="3 4" key="1">
    <citation type="journal article" date="2016" name="Microbes Environ.">
        <title>Phylogenetically diverse aerobic anoxygenic phototrophic bacteria isolated from epilithic biofilms in Tama river, Japan.</title>
        <authorList>
            <person name="Hirose S."/>
            <person name="Matsuura K."/>
            <person name="Haruta S."/>
        </authorList>
    </citation>
    <scope>NUCLEOTIDE SEQUENCE [LARGE SCALE GENOMIC DNA]</scope>
    <source>
        <strain evidence="3 4">S08</strain>
    </source>
</reference>
<dbReference type="Pfam" id="PF05050">
    <property type="entry name" value="Methyltransf_21"/>
    <property type="match status" value="1"/>
</dbReference>